<accession>A1CLK3</accession>
<evidence type="ECO:0000256" key="4">
    <source>
        <dbReference type="ARBA" id="ARBA00023125"/>
    </source>
</evidence>
<dbReference type="CDD" id="cd12148">
    <property type="entry name" value="fungal_TF_MHR"/>
    <property type="match status" value="1"/>
</dbReference>
<evidence type="ECO:0000256" key="5">
    <source>
        <dbReference type="ARBA" id="ARBA00023163"/>
    </source>
</evidence>
<dbReference type="Pfam" id="PF04082">
    <property type="entry name" value="Fungal_trans"/>
    <property type="match status" value="1"/>
</dbReference>
<gene>
    <name evidence="8" type="ORF">ACLA_042500</name>
</gene>
<dbReference type="PROSITE" id="PS50048">
    <property type="entry name" value="ZN2_CY6_FUNGAL_2"/>
    <property type="match status" value="1"/>
</dbReference>
<dbReference type="GO" id="GO:0005634">
    <property type="term" value="C:nucleus"/>
    <property type="evidence" value="ECO:0007669"/>
    <property type="project" value="UniProtKB-SubCell"/>
</dbReference>
<evidence type="ECO:0000313" key="8">
    <source>
        <dbReference type="EMBL" id="EAW10027.1"/>
    </source>
</evidence>
<organism evidence="8 9">
    <name type="scientific">Aspergillus clavatus (strain ATCC 1007 / CBS 513.65 / DSM 816 / NCTC 3887 / NRRL 1 / QM 1276 / 107)</name>
    <dbReference type="NCBI Taxonomy" id="344612"/>
    <lineage>
        <taxon>Eukaryota</taxon>
        <taxon>Fungi</taxon>
        <taxon>Dikarya</taxon>
        <taxon>Ascomycota</taxon>
        <taxon>Pezizomycotina</taxon>
        <taxon>Eurotiomycetes</taxon>
        <taxon>Eurotiomycetidae</taxon>
        <taxon>Eurotiales</taxon>
        <taxon>Aspergillaceae</taxon>
        <taxon>Aspergillus</taxon>
        <taxon>Aspergillus subgen. Fumigati</taxon>
    </lineage>
</organism>
<dbReference type="RefSeq" id="XP_001271453.1">
    <property type="nucleotide sequence ID" value="XM_001271452.1"/>
</dbReference>
<dbReference type="HOGENOM" id="CLU_004083_8_0_1"/>
<keyword evidence="4" id="KW-0238">DNA-binding</keyword>
<dbReference type="InterPro" id="IPR036864">
    <property type="entry name" value="Zn2-C6_fun-type_DNA-bd_sf"/>
</dbReference>
<keyword evidence="6" id="KW-0539">Nucleus</keyword>
<dbReference type="EMBL" id="DS027056">
    <property type="protein sequence ID" value="EAW10027.1"/>
    <property type="molecule type" value="Genomic_DNA"/>
</dbReference>
<name>A1CLK3_ASPCL</name>
<dbReference type="Gene3D" id="4.10.240.10">
    <property type="entry name" value="Zn(2)-C6 fungal-type DNA-binding domain"/>
    <property type="match status" value="1"/>
</dbReference>
<sequence>MDNSTEQAEPPAVSRRYTVERSCLRCHKRKVRCNRAMPCSTCLQAKTLCRYPGPERTKRRSHRPKVIPRLEELERVKSLTKKNPTRPAAPTEGVLVKEGASTRYINEVLLSRVLVEERDLQLAMSNPTTTNRSQRSRCSSLSGFNGLISNPLLSVDITSLYPPRGQAGQLWQVYLNNVDVLLKLLHIPTTQPAVFAAINNPSQVPPDLSALLFSIYFAALTSLRLGDTHIMSDEERQRALQGFQRGLEVSLHMASFLDSPTITYLQAMSIYLLCYRNHNGSRSGWTLNGMLIRTAQWMGLHRDGETFGLSPLDCEVRRRLWYQVIGSDARVAEDHGLSTSGFGGFCDTKLPLNVDDRDLSPEMETAPASKLRWTEMTIFLVTAEMNQALQQVSRLSVTVRNGNEKMLSLEQLLESIKSRINDKYLRHCDPNIPIQKSALLLGRVLMGKLEVLVRQQYLRGLSAEESAARATENTLSLACDTIEIGNELKTNELLSNFHWLFSTYTQYHLLKYALWHLCVRPGDHGADRAWEVVDTSFSLVENPSWPSPGLKWNVLRKLREKALDIWYAFAQPPNVRSDSTAPDTTGVLLDDSSILTLGDGMAWDLDSTCFPNLGPSDFWYTG</sequence>
<dbReference type="GO" id="GO:0003677">
    <property type="term" value="F:DNA binding"/>
    <property type="evidence" value="ECO:0007669"/>
    <property type="project" value="UniProtKB-KW"/>
</dbReference>
<evidence type="ECO:0000313" key="9">
    <source>
        <dbReference type="Proteomes" id="UP000006701"/>
    </source>
</evidence>
<dbReference type="InterPro" id="IPR050613">
    <property type="entry name" value="Sec_Metabolite_Reg"/>
</dbReference>
<dbReference type="PROSITE" id="PS00463">
    <property type="entry name" value="ZN2_CY6_FUNGAL_1"/>
    <property type="match status" value="1"/>
</dbReference>
<dbReference type="VEuPathDB" id="FungiDB:ACLA_042500"/>
<dbReference type="GO" id="GO:0006351">
    <property type="term" value="P:DNA-templated transcription"/>
    <property type="evidence" value="ECO:0007669"/>
    <property type="project" value="InterPro"/>
</dbReference>
<dbReference type="PANTHER" id="PTHR31001">
    <property type="entry name" value="UNCHARACTERIZED TRANSCRIPTIONAL REGULATORY PROTEIN"/>
    <property type="match status" value="1"/>
</dbReference>
<comment type="subcellular location">
    <subcellularLocation>
        <location evidence="1">Nucleus</location>
    </subcellularLocation>
</comment>
<protein>
    <submittedName>
        <fullName evidence="8">C6 transcription factor, putative</fullName>
    </submittedName>
</protein>
<keyword evidence="2" id="KW-0479">Metal-binding</keyword>
<dbReference type="SMART" id="SM00066">
    <property type="entry name" value="GAL4"/>
    <property type="match status" value="1"/>
</dbReference>
<evidence type="ECO:0000259" key="7">
    <source>
        <dbReference type="PROSITE" id="PS50048"/>
    </source>
</evidence>
<dbReference type="InterPro" id="IPR001138">
    <property type="entry name" value="Zn2Cys6_DnaBD"/>
</dbReference>
<dbReference type="OrthoDB" id="424974at2759"/>
<dbReference type="Proteomes" id="UP000006701">
    <property type="component" value="Unassembled WGS sequence"/>
</dbReference>
<keyword evidence="9" id="KW-1185">Reference proteome</keyword>
<dbReference type="GO" id="GO:0008270">
    <property type="term" value="F:zinc ion binding"/>
    <property type="evidence" value="ECO:0007669"/>
    <property type="project" value="InterPro"/>
</dbReference>
<dbReference type="GeneID" id="4702951"/>
<dbReference type="SUPFAM" id="SSF57701">
    <property type="entry name" value="Zn2/Cys6 DNA-binding domain"/>
    <property type="match status" value="1"/>
</dbReference>
<dbReference type="AlphaFoldDB" id="A1CLK3"/>
<dbReference type="PANTHER" id="PTHR31001:SF57">
    <property type="entry name" value="ZN(II)2CYS6 TRANSCRIPTION FACTOR (EUROFUNG)"/>
    <property type="match status" value="1"/>
</dbReference>
<feature type="domain" description="Zn(2)-C6 fungal-type" evidence="7">
    <location>
        <begin position="22"/>
        <end position="51"/>
    </location>
</feature>
<dbReference type="KEGG" id="act:ACLA_042500"/>
<reference evidence="8 9" key="1">
    <citation type="journal article" date="2008" name="PLoS Genet.">
        <title>Genomic islands in the pathogenic filamentous fungus Aspergillus fumigatus.</title>
        <authorList>
            <person name="Fedorova N.D."/>
            <person name="Khaldi N."/>
            <person name="Joardar V.S."/>
            <person name="Maiti R."/>
            <person name="Amedeo P."/>
            <person name="Anderson M.J."/>
            <person name="Crabtree J."/>
            <person name="Silva J.C."/>
            <person name="Badger J.H."/>
            <person name="Albarraq A."/>
            <person name="Angiuoli S."/>
            <person name="Bussey H."/>
            <person name="Bowyer P."/>
            <person name="Cotty P.J."/>
            <person name="Dyer P.S."/>
            <person name="Egan A."/>
            <person name="Galens K."/>
            <person name="Fraser-Liggett C.M."/>
            <person name="Haas B.J."/>
            <person name="Inman J.M."/>
            <person name="Kent R."/>
            <person name="Lemieux S."/>
            <person name="Malavazi I."/>
            <person name="Orvis J."/>
            <person name="Roemer T."/>
            <person name="Ronning C.M."/>
            <person name="Sundaram J.P."/>
            <person name="Sutton G."/>
            <person name="Turner G."/>
            <person name="Venter J.C."/>
            <person name="White O.R."/>
            <person name="Whitty B.R."/>
            <person name="Youngman P."/>
            <person name="Wolfe K.H."/>
            <person name="Goldman G.H."/>
            <person name="Wortman J.R."/>
            <person name="Jiang B."/>
            <person name="Denning D.W."/>
            <person name="Nierman W.C."/>
        </authorList>
    </citation>
    <scope>NUCLEOTIDE SEQUENCE [LARGE SCALE GENOMIC DNA]</scope>
    <source>
        <strain evidence="9">ATCC 1007 / CBS 513.65 / DSM 816 / NCTC 3887 / NRRL 1</strain>
    </source>
</reference>
<dbReference type="CDD" id="cd00067">
    <property type="entry name" value="GAL4"/>
    <property type="match status" value="1"/>
</dbReference>
<keyword evidence="5" id="KW-0804">Transcription</keyword>
<evidence type="ECO:0000256" key="1">
    <source>
        <dbReference type="ARBA" id="ARBA00004123"/>
    </source>
</evidence>
<evidence type="ECO:0000256" key="2">
    <source>
        <dbReference type="ARBA" id="ARBA00022723"/>
    </source>
</evidence>
<evidence type="ECO:0000256" key="3">
    <source>
        <dbReference type="ARBA" id="ARBA00023015"/>
    </source>
</evidence>
<dbReference type="Pfam" id="PF00172">
    <property type="entry name" value="Zn_clus"/>
    <property type="match status" value="1"/>
</dbReference>
<dbReference type="SMART" id="SM00906">
    <property type="entry name" value="Fungal_trans"/>
    <property type="match status" value="1"/>
</dbReference>
<evidence type="ECO:0000256" key="6">
    <source>
        <dbReference type="ARBA" id="ARBA00023242"/>
    </source>
</evidence>
<keyword evidence="3" id="KW-0805">Transcription regulation</keyword>
<proteinExistence type="predicted"/>
<dbReference type="OMA" id="EVCIRQK"/>
<dbReference type="GO" id="GO:0000981">
    <property type="term" value="F:DNA-binding transcription factor activity, RNA polymerase II-specific"/>
    <property type="evidence" value="ECO:0007669"/>
    <property type="project" value="InterPro"/>
</dbReference>
<dbReference type="eggNOG" id="ENOG502SMKE">
    <property type="taxonomic scope" value="Eukaryota"/>
</dbReference>
<dbReference type="InterPro" id="IPR007219">
    <property type="entry name" value="XnlR_reg_dom"/>
</dbReference>